<reference evidence="1" key="2">
    <citation type="submission" date="2023-04" db="EMBL/GenBank/DDBJ databases">
        <authorList>
            <person name="Bu L."/>
            <person name="Lu L."/>
            <person name="Laidemitt M.R."/>
            <person name="Zhang S.M."/>
            <person name="Mutuku M."/>
            <person name="Mkoji G."/>
            <person name="Steinauer M."/>
            <person name="Loker E.S."/>
        </authorList>
    </citation>
    <scope>NUCLEOTIDE SEQUENCE</scope>
    <source>
        <strain evidence="1">KasaAsao</strain>
        <tissue evidence="1">Whole Snail</tissue>
    </source>
</reference>
<proteinExistence type="predicted"/>
<protein>
    <submittedName>
        <fullName evidence="1">Uncharacterized protein</fullName>
    </submittedName>
</protein>
<gene>
    <name evidence="1" type="ORF">Bpfe_002704</name>
</gene>
<dbReference type="EMBL" id="JASAOG010000006">
    <property type="protein sequence ID" value="KAK0067863.1"/>
    <property type="molecule type" value="Genomic_DNA"/>
</dbReference>
<reference evidence="1" key="1">
    <citation type="journal article" date="2023" name="PLoS Negl. Trop. Dis.">
        <title>A genome sequence for Biomphalaria pfeifferi, the major vector snail for the human-infecting parasite Schistosoma mansoni.</title>
        <authorList>
            <person name="Bu L."/>
            <person name="Lu L."/>
            <person name="Laidemitt M.R."/>
            <person name="Zhang S.M."/>
            <person name="Mutuku M."/>
            <person name="Mkoji G."/>
            <person name="Steinauer M."/>
            <person name="Loker E.S."/>
        </authorList>
    </citation>
    <scope>NUCLEOTIDE SEQUENCE</scope>
    <source>
        <strain evidence="1">KasaAsao</strain>
    </source>
</reference>
<evidence type="ECO:0000313" key="2">
    <source>
        <dbReference type="Proteomes" id="UP001233172"/>
    </source>
</evidence>
<keyword evidence="2" id="KW-1185">Reference proteome</keyword>
<comment type="caution">
    <text evidence="1">The sequence shown here is derived from an EMBL/GenBank/DDBJ whole genome shotgun (WGS) entry which is preliminary data.</text>
</comment>
<organism evidence="1 2">
    <name type="scientific">Biomphalaria pfeifferi</name>
    <name type="common">Bloodfluke planorb</name>
    <name type="synonym">Freshwater snail</name>
    <dbReference type="NCBI Taxonomy" id="112525"/>
    <lineage>
        <taxon>Eukaryota</taxon>
        <taxon>Metazoa</taxon>
        <taxon>Spiralia</taxon>
        <taxon>Lophotrochozoa</taxon>
        <taxon>Mollusca</taxon>
        <taxon>Gastropoda</taxon>
        <taxon>Heterobranchia</taxon>
        <taxon>Euthyneura</taxon>
        <taxon>Panpulmonata</taxon>
        <taxon>Hygrophila</taxon>
        <taxon>Lymnaeoidea</taxon>
        <taxon>Planorbidae</taxon>
        <taxon>Biomphalaria</taxon>
    </lineage>
</organism>
<feature type="non-terminal residue" evidence="1">
    <location>
        <position position="1"/>
    </location>
</feature>
<accession>A0AAD8FL21</accession>
<dbReference type="AlphaFoldDB" id="A0AAD8FL21"/>
<evidence type="ECO:0000313" key="1">
    <source>
        <dbReference type="EMBL" id="KAK0067863.1"/>
    </source>
</evidence>
<dbReference type="Proteomes" id="UP001233172">
    <property type="component" value="Unassembled WGS sequence"/>
</dbReference>
<name>A0AAD8FL21_BIOPF</name>
<feature type="non-terminal residue" evidence="1">
    <location>
        <position position="83"/>
    </location>
</feature>
<sequence length="83" mass="9610">DSINHSTEKLILIVQGQIEPLRERSPTLFIYPPLLIQDSDCTDSNKECFGDVGALWGRDNDEKCENDCHHDFNDYDRPEKKET</sequence>